<protein>
    <submittedName>
        <fullName evidence="1">Uncharacterized protein</fullName>
    </submittedName>
</protein>
<organism evidence="1 2">
    <name type="scientific">Linnemannia gamsii</name>
    <dbReference type="NCBI Taxonomy" id="64522"/>
    <lineage>
        <taxon>Eukaryota</taxon>
        <taxon>Fungi</taxon>
        <taxon>Fungi incertae sedis</taxon>
        <taxon>Mucoromycota</taxon>
        <taxon>Mortierellomycotina</taxon>
        <taxon>Mortierellomycetes</taxon>
        <taxon>Mortierellales</taxon>
        <taxon>Mortierellaceae</taxon>
        <taxon>Linnemannia</taxon>
    </lineage>
</organism>
<evidence type="ECO:0000313" key="2">
    <source>
        <dbReference type="Proteomes" id="UP000823405"/>
    </source>
</evidence>
<accession>A0A9P6QNK7</accession>
<name>A0A9P6QNK7_9FUNG</name>
<proteinExistence type="predicted"/>
<dbReference type="Proteomes" id="UP000823405">
    <property type="component" value="Unassembled WGS sequence"/>
</dbReference>
<gene>
    <name evidence="1" type="ORF">BGZ97_006892</name>
</gene>
<comment type="caution">
    <text evidence="1">The sequence shown here is derived from an EMBL/GenBank/DDBJ whole genome shotgun (WGS) entry which is preliminary data.</text>
</comment>
<dbReference type="EMBL" id="JAAAIN010003046">
    <property type="protein sequence ID" value="KAG0288178.1"/>
    <property type="molecule type" value="Genomic_DNA"/>
</dbReference>
<dbReference type="AlphaFoldDB" id="A0A9P6QNK7"/>
<keyword evidence="2" id="KW-1185">Reference proteome</keyword>
<reference evidence="1" key="1">
    <citation type="journal article" date="2020" name="Fungal Divers.">
        <title>Resolving the Mortierellaceae phylogeny through synthesis of multi-gene phylogenetics and phylogenomics.</title>
        <authorList>
            <person name="Vandepol N."/>
            <person name="Liber J."/>
            <person name="Desiro A."/>
            <person name="Na H."/>
            <person name="Kennedy M."/>
            <person name="Barry K."/>
            <person name="Grigoriev I.V."/>
            <person name="Miller A.N."/>
            <person name="O'Donnell K."/>
            <person name="Stajich J.E."/>
            <person name="Bonito G."/>
        </authorList>
    </citation>
    <scope>NUCLEOTIDE SEQUENCE</scope>
    <source>
        <strain evidence="1">NVP60</strain>
    </source>
</reference>
<sequence>MSAFAISVDNGTSLVWHGNNPSRGINVHKNVLASPDPSSSWKLVLEKPTMHDIMTAAEHFEVMDFVVRFYPLVYALKFEQQSSKSKPSLALGTIYAFQNWIYK</sequence>
<evidence type="ECO:0000313" key="1">
    <source>
        <dbReference type="EMBL" id="KAG0288178.1"/>
    </source>
</evidence>